<dbReference type="CDD" id="cd01647">
    <property type="entry name" value="RT_LTR"/>
    <property type="match status" value="1"/>
</dbReference>
<dbReference type="SUPFAM" id="SSF50630">
    <property type="entry name" value="Acid proteases"/>
    <property type="match status" value="1"/>
</dbReference>
<keyword evidence="12" id="KW-0695">RNA-directed DNA polymerase</keyword>
<dbReference type="Gene3D" id="3.30.420.10">
    <property type="entry name" value="Ribonuclease H-like superfamily/Ribonuclease H"/>
    <property type="match status" value="1"/>
</dbReference>
<dbReference type="GO" id="GO:0006508">
    <property type="term" value="P:proteolysis"/>
    <property type="evidence" value="ECO:0007669"/>
    <property type="project" value="UniProtKB-KW"/>
</dbReference>
<dbReference type="InterPro" id="IPR041588">
    <property type="entry name" value="Integrase_H2C2"/>
</dbReference>
<feature type="compositionally biased region" description="Low complexity" evidence="17">
    <location>
        <begin position="230"/>
        <end position="239"/>
    </location>
</feature>
<reference evidence="21 22" key="1">
    <citation type="submission" date="2024-02" db="EMBL/GenBank/DDBJ databases">
        <title>High-quality chromosome-scale genome assembly of Pensacola bahiagrass (Paspalum notatum Flugge var. saurae).</title>
        <authorList>
            <person name="Vega J.M."/>
            <person name="Podio M."/>
            <person name="Orjuela J."/>
            <person name="Siena L.A."/>
            <person name="Pessino S.C."/>
            <person name="Combes M.C."/>
            <person name="Mariac C."/>
            <person name="Albertini E."/>
            <person name="Pupilli F."/>
            <person name="Ortiz J.P.A."/>
            <person name="Leblanc O."/>
        </authorList>
    </citation>
    <scope>NUCLEOTIDE SEQUENCE [LARGE SCALE GENOMIC DNA]</scope>
    <source>
        <strain evidence="21">R1</strain>
        <tissue evidence="21">Leaf</tissue>
    </source>
</reference>
<dbReference type="GO" id="GO:0003887">
    <property type="term" value="F:DNA-directed DNA polymerase activity"/>
    <property type="evidence" value="ECO:0007669"/>
    <property type="project" value="UniProtKB-KW"/>
</dbReference>
<keyword evidence="7" id="KW-0064">Aspartyl protease</keyword>
<dbReference type="GO" id="GO:0003964">
    <property type="term" value="F:RNA-directed DNA polymerase activity"/>
    <property type="evidence" value="ECO:0007669"/>
    <property type="project" value="UniProtKB-KW"/>
</dbReference>
<evidence type="ECO:0000256" key="5">
    <source>
        <dbReference type="ARBA" id="ARBA00022722"/>
    </source>
</evidence>
<dbReference type="Pfam" id="PF03732">
    <property type="entry name" value="Retrotrans_gag"/>
    <property type="match status" value="1"/>
</dbReference>
<evidence type="ECO:0000256" key="4">
    <source>
        <dbReference type="ARBA" id="ARBA00022695"/>
    </source>
</evidence>
<dbReference type="GO" id="GO:0015074">
    <property type="term" value="P:DNA integration"/>
    <property type="evidence" value="ECO:0007669"/>
    <property type="project" value="UniProtKB-KW"/>
</dbReference>
<dbReference type="PANTHER" id="PTHR37984:SF5">
    <property type="entry name" value="PROTEIN NYNRIN-LIKE"/>
    <property type="match status" value="1"/>
</dbReference>
<organism evidence="21 22">
    <name type="scientific">Paspalum notatum var. saurae</name>
    <dbReference type="NCBI Taxonomy" id="547442"/>
    <lineage>
        <taxon>Eukaryota</taxon>
        <taxon>Viridiplantae</taxon>
        <taxon>Streptophyta</taxon>
        <taxon>Embryophyta</taxon>
        <taxon>Tracheophyta</taxon>
        <taxon>Spermatophyta</taxon>
        <taxon>Magnoliopsida</taxon>
        <taxon>Liliopsida</taxon>
        <taxon>Poales</taxon>
        <taxon>Poaceae</taxon>
        <taxon>PACMAD clade</taxon>
        <taxon>Panicoideae</taxon>
        <taxon>Andropogonodae</taxon>
        <taxon>Paspaleae</taxon>
        <taxon>Paspalinae</taxon>
        <taxon>Paspalum</taxon>
    </lineage>
</organism>
<dbReference type="GO" id="GO:0008270">
    <property type="term" value="F:zinc ion binding"/>
    <property type="evidence" value="ECO:0007669"/>
    <property type="project" value="UniProtKB-KW"/>
</dbReference>
<dbReference type="GO" id="GO:0006310">
    <property type="term" value="P:DNA recombination"/>
    <property type="evidence" value="ECO:0007669"/>
    <property type="project" value="UniProtKB-KW"/>
</dbReference>
<evidence type="ECO:0000256" key="2">
    <source>
        <dbReference type="ARBA" id="ARBA00022670"/>
    </source>
</evidence>
<dbReference type="Gene3D" id="1.10.340.70">
    <property type="match status" value="1"/>
</dbReference>
<dbReference type="InterPro" id="IPR043128">
    <property type="entry name" value="Rev_trsase/Diguanyl_cyclase"/>
</dbReference>
<evidence type="ECO:0000313" key="22">
    <source>
        <dbReference type="Proteomes" id="UP001341281"/>
    </source>
</evidence>
<feature type="compositionally biased region" description="Polar residues" evidence="17">
    <location>
        <begin position="1"/>
        <end position="10"/>
    </location>
</feature>
<dbReference type="InterPro" id="IPR021109">
    <property type="entry name" value="Peptidase_aspartic_dom_sf"/>
</dbReference>
<dbReference type="EMBL" id="CP144748">
    <property type="protein sequence ID" value="WVZ68170.1"/>
    <property type="molecule type" value="Genomic_DNA"/>
</dbReference>
<proteinExistence type="predicted"/>
<dbReference type="SUPFAM" id="SSF56672">
    <property type="entry name" value="DNA/RNA polymerases"/>
    <property type="match status" value="1"/>
</dbReference>
<keyword evidence="3" id="KW-0808">Transferase</keyword>
<keyword evidence="5" id="KW-0540">Nuclease</keyword>
<keyword evidence="8" id="KW-0255">Endonuclease</keyword>
<dbReference type="SUPFAM" id="SSF54160">
    <property type="entry name" value="Chromo domain-like"/>
    <property type="match status" value="1"/>
</dbReference>
<feature type="region of interest" description="Disordered" evidence="17">
    <location>
        <begin position="305"/>
        <end position="328"/>
    </location>
</feature>
<feature type="region of interest" description="Disordered" evidence="17">
    <location>
        <begin position="259"/>
        <end position="286"/>
    </location>
</feature>
<evidence type="ECO:0000259" key="18">
    <source>
        <dbReference type="PROSITE" id="PS50158"/>
    </source>
</evidence>
<dbReference type="InterPro" id="IPR016197">
    <property type="entry name" value="Chromo-like_dom_sf"/>
</dbReference>
<dbReference type="GO" id="GO:0004519">
    <property type="term" value="F:endonuclease activity"/>
    <property type="evidence" value="ECO:0007669"/>
    <property type="project" value="UniProtKB-KW"/>
</dbReference>
<dbReference type="FunFam" id="3.10.20.370:FF:000001">
    <property type="entry name" value="Retrovirus-related Pol polyprotein from transposon 17.6-like protein"/>
    <property type="match status" value="1"/>
</dbReference>
<keyword evidence="6" id="KW-0479">Metal-binding</keyword>
<accession>A0AAQ3WNW4</accession>
<dbReference type="InterPro" id="IPR012337">
    <property type="entry name" value="RNaseH-like_sf"/>
</dbReference>
<evidence type="ECO:0000256" key="6">
    <source>
        <dbReference type="ARBA" id="ARBA00022723"/>
    </source>
</evidence>
<evidence type="ECO:0000256" key="14">
    <source>
        <dbReference type="ARBA" id="ARBA00023125"/>
    </source>
</evidence>
<dbReference type="InterPro" id="IPR041373">
    <property type="entry name" value="RT_RNaseH"/>
</dbReference>
<feature type="domain" description="Integrase catalytic" evidence="20">
    <location>
        <begin position="1094"/>
        <end position="1257"/>
    </location>
</feature>
<evidence type="ECO:0000256" key="12">
    <source>
        <dbReference type="ARBA" id="ARBA00022918"/>
    </source>
</evidence>
<keyword evidence="16" id="KW-0863">Zinc-finger</keyword>
<dbReference type="Pfam" id="PF17917">
    <property type="entry name" value="RT_RNaseH"/>
    <property type="match status" value="1"/>
</dbReference>
<dbReference type="InterPro" id="IPR043502">
    <property type="entry name" value="DNA/RNA_pol_sf"/>
</dbReference>
<feature type="region of interest" description="Disordered" evidence="17">
    <location>
        <begin position="218"/>
        <end position="241"/>
    </location>
</feature>
<feature type="region of interest" description="Disordered" evidence="17">
    <location>
        <begin position="1"/>
        <end position="20"/>
    </location>
</feature>
<protein>
    <recommendedName>
        <fullName evidence="1">RNA-directed DNA polymerase</fullName>
        <ecNumber evidence="1">2.7.7.49</ecNumber>
    </recommendedName>
</protein>
<gene>
    <name evidence="21" type="ORF">U9M48_017143</name>
</gene>
<dbReference type="Pfam" id="PF00078">
    <property type="entry name" value="RVT_1"/>
    <property type="match status" value="1"/>
</dbReference>
<dbReference type="Gene3D" id="3.10.10.10">
    <property type="entry name" value="HIV Type 1 Reverse Transcriptase, subunit A, domain 1"/>
    <property type="match status" value="1"/>
</dbReference>
<dbReference type="InterPro" id="IPR036397">
    <property type="entry name" value="RNaseH_sf"/>
</dbReference>
<keyword evidence="2" id="KW-0645">Protease</keyword>
<dbReference type="PROSITE" id="PS50878">
    <property type="entry name" value="RT_POL"/>
    <property type="match status" value="1"/>
</dbReference>
<dbReference type="FunFam" id="3.30.420.10:FF:000032">
    <property type="entry name" value="Retrovirus-related Pol polyprotein from transposon 297-like Protein"/>
    <property type="match status" value="1"/>
</dbReference>
<dbReference type="Gene3D" id="2.40.70.10">
    <property type="entry name" value="Acid Proteases"/>
    <property type="match status" value="1"/>
</dbReference>
<dbReference type="InterPro" id="IPR050951">
    <property type="entry name" value="Retrovirus_Pol_polyprotein"/>
</dbReference>
<dbReference type="PROSITE" id="PS50994">
    <property type="entry name" value="INTEGRASE"/>
    <property type="match status" value="1"/>
</dbReference>
<keyword evidence="14" id="KW-0238">DNA-binding</keyword>
<dbReference type="CDD" id="cd09274">
    <property type="entry name" value="RNase_HI_RT_Ty3"/>
    <property type="match status" value="1"/>
</dbReference>
<dbReference type="InterPro" id="IPR001969">
    <property type="entry name" value="Aspartic_peptidase_AS"/>
</dbReference>
<dbReference type="Gene3D" id="3.30.70.270">
    <property type="match status" value="2"/>
</dbReference>
<dbReference type="InterPro" id="IPR036875">
    <property type="entry name" value="Znf_CCHC_sf"/>
</dbReference>
<dbReference type="PROSITE" id="PS00141">
    <property type="entry name" value="ASP_PROTEASE"/>
    <property type="match status" value="1"/>
</dbReference>
<feature type="compositionally biased region" description="Pro residues" evidence="17">
    <location>
        <begin position="275"/>
        <end position="284"/>
    </location>
</feature>
<evidence type="ECO:0000256" key="1">
    <source>
        <dbReference type="ARBA" id="ARBA00012493"/>
    </source>
</evidence>
<dbReference type="CDD" id="cd00303">
    <property type="entry name" value="retropepsin_like"/>
    <property type="match status" value="1"/>
</dbReference>
<feature type="domain" description="Reverse transcriptase" evidence="19">
    <location>
        <begin position="549"/>
        <end position="729"/>
    </location>
</feature>
<evidence type="ECO:0000256" key="8">
    <source>
        <dbReference type="ARBA" id="ARBA00022759"/>
    </source>
</evidence>
<keyword evidence="16" id="KW-0862">Zinc</keyword>
<dbReference type="Gene3D" id="4.10.60.10">
    <property type="entry name" value="Zinc finger, CCHC-type"/>
    <property type="match status" value="1"/>
</dbReference>
<dbReference type="SUPFAM" id="SSF57756">
    <property type="entry name" value="Retrovirus zinc finger-like domains"/>
    <property type="match status" value="1"/>
</dbReference>
<dbReference type="Pfam" id="PF08284">
    <property type="entry name" value="RVP_2"/>
    <property type="match status" value="1"/>
</dbReference>
<feature type="domain" description="CCHC-type" evidence="18">
    <location>
        <begin position="293"/>
        <end position="306"/>
    </location>
</feature>
<keyword evidence="9" id="KW-0378">Hydrolase</keyword>
<sequence>MVTPPETSAQGAAHGAPSPSELATQVAQQLIDLIAQAQQRRDPQEISYTDFAALQPPIFTVATDPLDADDWLRIIESKFSLLPQLTEQQKARFAAQCLHGPSGAWCASFMEMQPAGHQVTWDEFRAAFRAHYLPPSLIELKQREFRALRQGDMSVLEYVQAFIGLSQYSPEDVNTDPRRATRLLNGFDPTLLTHLGRSYDSFNELVDVAIDMEHRLRQAHEDQQKKRLASTPPSSPSQRPRVEYQFPTHIYYLEEPPQQEQYSGAEQPMSFYSAPPSPPAPMPPTKSSTSYTCFKCGKAGHFSRTCHSHQKTPGSVPMGKGKKSSPKMGQLHYSQLEQVPEGEPVLAGTFLVNDHPTVVLFDSGATFSFISKAYALKHGYEIIELKQRYHITAAGSSISTNHIVRGLCLKVGKESLFISLIVLPQLGIDVILGMEWLKQHKAMIDVGSRTVQLRSSKGTDVIIHVPLHKHVSHTVNVAETQTEAQALAKIPVACEYPDVFPEELPGLPPDRDVEFRIDLVPGTAPVSKRPYRMAPDELKELKTQLQEQLDKGFIRPSSSPWGCPALFVEKKDQGGKRLCVDYRPLNAVTVKNKYPLPHIDILFDQLGGATVFSKIDLRSGYHQIKVREEDIPKTAFSTRYGLYEYLVMSFGLTNAPAFFMYLMNSVFMNELDKFVVVFIDDILVYSKNEKEHEEHLRIVLSRLREHKLYAKFSKCAFWLKEVAFLGHILSAKGVAVDPSKVEDVLNWKQPQTVTEIRSFLGLAGYYRRFIKDFSKIAKPMTALTQKNAKFAWSPKCEEAFGMLKKLLTSAPVLAQPDITKPFDVYCDASGSGLGCVLMQEGRVIAYASCQLRKHEVNYPTHDLELLAVVYALKKWRHYLLGNTCHIYTDHKSLKYIFTQPELNMRQRRWLELIKDYDLEVHYHPGKANVVADALSRKAHCNFIEARPTVRVLCCEIGNIEMPTALEAELYNLVLEPTIKDQIIAAQKQDKGMSHIRDEINDKKKACFKLDEEGVLWFKNRLVVPKDMELRKKILDEAHTSMFTIHPGSNKMYQDLKQKFWWTRMKREIAKYVSECDVCQRVKADHLKPAGMLQPLAVPAWKWEDIHMDFIVGLPHTQKGYDSIWVIIDRFTKSVHFIPVKTTYRAKQYAELYISRIVSLHGVPLTITSDRGSLFLSRFWEQLQTALGTNLIHSSAYHPQTSGQVERVNQILEDMLRACVLTYSTKWDECLPLAEFAYNNSYQKSLEMAPFEALYGRRCRTPLNWSEPGERVTFGPDLVTQAEEQVRFIQENLKRAQSRQKSYSDRRRRPLVFKEGDHVYLRVSPMKGVHRFGVKGKLAPRYVGPFKISEKCGPVAYRLELPPRLAAVHDIFHVSQLKKCLRVPEEEIDTSQVQIEPDLTYEARPVKVLDQKQRSTRRSTVTMYKVQWSEHTEEEATWETEEYLRTKYPGFLPSTSNEYVSTCLKPLNTSRTALSHLYELSTHNTSKSRDEISLRGVGCDAPASQVHNHTSYMKHHP</sequence>
<dbReference type="Pfam" id="PF17921">
    <property type="entry name" value="Integrase_H2C2"/>
    <property type="match status" value="1"/>
</dbReference>
<keyword evidence="11" id="KW-0229">DNA integration</keyword>
<dbReference type="SUPFAM" id="SSF53098">
    <property type="entry name" value="Ribonuclease H-like"/>
    <property type="match status" value="1"/>
</dbReference>
<dbReference type="EC" id="2.7.7.49" evidence="1"/>
<keyword evidence="22" id="KW-1185">Reference proteome</keyword>
<dbReference type="FunFam" id="3.10.10.10:FF:000007">
    <property type="entry name" value="Retrovirus-related Pol polyprotein from transposon 17.6-like Protein"/>
    <property type="match status" value="1"/>
</dbReference>
<dbReference type="InterPro" id="IPR001584">
    <property type="entry name" value="Integrase_cat-core"/>
</dbReference>
<evidence type="ECO:0000256" key="16">
    <source>
        <dbReference type="PROSITE-ProRule" id="PRU00047"/>
    </source>
</evidence>
<keyword evidence="13" id="KW-0239">DNA-directed DNA polymerase</keyword>
<evidence type="ECO:0000256" key="13">
    <source>
        <dbReference type="ARBA" id="ARBA00022932"/>
    </source>
</evidence>
<evidence type="ECO:0000256" key="15">
    <source>
        <dbReference type="ARBA" id="ARBA00023172"/>
    </source>
</evidence>
<name>A0AAQ3WNW4_PASNO</name>
<dbReference type="PANTHER" id="PTHR37984">
    <property type="entry name" value="PROTEIN CBG26694"/>
    <property type="match status" value="1"/>
</dbReference>
<evidence type="ECO:0000256" key="7">
    <source>
        <dbReference type="ARBA" id="ARBA00022750"/>
    </source>
</evidence>
<evidence type="ECO:0000256" key="11">
    <source>
        <dbReference type="ARBA" id="ARBA00022908"/>
    </source>
</evidence>
<evidence type="ECO:0000313" key="21">
    <source>
        <dbReference type="EMBL" id="WVZ68170.1"/>
    </source>
</evidence>
<keyword evidence="4" id="KW-0548">Nucleotidyltransferase</keyword>
<keyword evidence="10" id="KW-0460">Magnesium</keyword>
<dbReference type="GO" id="GO:0003677">
    <property type="term" value="F:DNA binding"/>
    <property type="evidence" value="ECO:0007669"/>
    <property type="project" value="UniProtKB-KW"/>
</dbReference>
<evidence type="ECO:0000259" key="19">
    <source>
        <dbReference type="PROSITE" id="PS50878"/>
    </source>
</evidence>
<dbReference type="PROSITE" id="PS50158">
    <property type="entry name" value="ZF_CCHC"/>
    <property type="match status" value="1"/>
</dbReference>
<dbReference type="InterPro" id="IPR001878">
    <property type="entry name" value="Znf_CCHC"/>
</dbReference>
<dbReference type="InterPro" id="IPR005162">
    <property type="entry name" value="Retrotrans_gag_dom"/>
</dbReference>
<dbReference type="FunFam" id="1.10.340.70:FF:000001">
    <property type="entry name" value="Retrovirus-related Pol polyprotein from transposon gypsy-like Protein"/>
    <property type="match status" value="1"/>
</dbReference>
<dbReference type="FunFam" id="3.30.70.270:FF:000020">
    <property type="entry name" value="Transposon Tf2-6 polyprotein-like Protein"/>
    <property type="match status" value="1"/>
</dbReference>
<dbReference type="GO" id="GO:0004190">
    <property type="term" value="F:aspartic-type endopeptidase activity"/>
    <property type="evidence" value="ECO:0007669"/>
    <property type="project" value="UniProtKB-KW"/>
</dbReference>
<keyword evidence="15" id="KW-0233">DNA recombination</keyword>
<evidence type="ECO:0000256" key="9">
    <source>
        <dbReference type="ARBA" id="ARBA00022801"/>
    </source>
</evidence>
<dbReference type="Pfam" id="PF24626">
    <property type="entry name" value="SH3_Tf2-1"/>
    <property type="match status" value="1"/>
</dbReference>
<dbReference type="Proteomes" id="UP001341281">
    <property type="component" value="Chromosome 04"/>
</dbReference>
<evidence type="ECO:0000256" key="17">
    <source>
        <dbReference type="SAM" id="MobiDB-lite"/>
    </source>
</evidence>
<evidence type="ECO:0000256" key="10">
    <source>
        <dbReference type="ARBA" id="ARBA00022842"/>
    </source>
</evidence>
<dbReference type="InterPro" id="IPR056924">
    <property type="entry name" value="SH3_Tf2-1"/>
</dbReference>
<evidence type="ECO:0000259" key="20">
    <source>
        <dbReference type="PROSITE" id="PS50994"/>
    </source>
</evidence>
<evidence type="ECO:0000256" key="3">
    <source>
        <dbReference type="ARBA" id="ARBA00022679"/>
    </source>
</evidence>
<dbReference type="InterPro" id="IPR000477">
    <property type="entry name" value="RT_dom"/>
</dbReference>
<dbReference type="SMART" id="SM00343">
    <property type="entry name" value="ZnF_C2HC"/>
    <property type="match status" value="1"/>
</dbReference>